<comment type="catalytic activity">
    <reaction evidence="6">
        <text>L-serine + acetyl-CoA = O-acetyl-L-serine + CoA</text>
        <dbReference type="Rhea" id="RHEA:24560"/>
        <dbReference type="ChEBI" id="CHEBI:33384"/>
        <dbReference type="ChEBI" id="CHEBI:57287"/>
        <dbReference type="ChEBI" id="CHEBI:57288"/>
        <dbReference type="ChEBI" id="CHEBI:58340"/>
        <dbReference type="EC" id="2.3.1.30"/>
    </reaction>
</comment>
<dbReference type="EMBL" id="CP065938">
    <property type="protein sequence ID" value="UWX05694.1"/>
    <property type="molecule type" value="Genomic_DNA"/>
</dbReference>
<sequence length="311" mass="33720">MEPIKATRIAKIDTIAQKLCDMDSLKNVLHCGECEHPMPSHEALKEIVSRIKAIVFPGYFGPSQVHIESLGYHITASLDSTYRLLTEQIRRGGCFACADYSKDKRGCEKASAEIAMQFMEKLPEIRRLLALDAQAAYEGDPAAVSPGETIFCYPSMLVMTHHRIAHELYKLNVPIIPRMISEMAHSHTGIDIHPGASIGERFFIDHGTGVVIGETCIIGSNCRIYQGVTLGAFSFDKADDGTLVKGIARHPILENNVTVYAGASILGRITIGEGAVIGGNVWLTKSVAAGEKIVQSHGSKAKEGEPLKGHA</sequence>
<evidence type="ECO:0000256" key="3">
    <source>
        <dbReference type="ARBA" id="ARBA00022605"/>
    </source>
</evidence>
<keyword evidence="8" id="KW-1185">Reference proteome</keyword>
<dbReference type="InterPro" id="IPR042122">
    <property type="entry name" value="Ser_AcTrfase_N_sf"/>
</dbReference>
<name>A0ABY5Y287_9BACT</name>
<evidence type="ECO:0000256" key="4">
    <source>
        <dbReference type="ARBA" id="ARBA00022679"/>
    </source>
</evidence>
<dbReference type="Pfam" id="PF00132">
    <property type="entry name" value="Hexapep"/>
    <property type="match status" value="1"/>
</dbReference>
<dbReference type="PANTHER" id="PTHR42811">
    <property type="entry name" value="SERINE ACETYLTRANSFERASE"/>
    <property type="match status" value="1"/>
</dbReference>
<dbReference type="CDD" id="cd03354">
    <property type="entry name" value="LbH_SAT"/>
    <property type="match status" value="1"/>
</dbReference>
<evidence type="ECO:0000256" key="6">
    <source>
        <dbReference type="ARBA" id="ARBA00049486"/>
    </source>
</evidence>
<protein>
    <recommendedName>
        <fullName evidence="2">serine O-acetyltransferase</fullName>
        <ecNumber evidence="2">2.3.1.30</ecNumber>
    </recommendedName>
</protein>
<evidence type="ECO:0000313" key="8">
    <source>
        <dbReference type="Proteomes" id="UP001058120"/>
    </source>
</evidence>
<keyword evidence="3" id="KW-0028">Amino-acid biosynthesis</keyword>
<proteinExistence type="inferred from homology"/>
<evidence type="ECO:0000256" key="5">
    <source>
        <dbReference type="ARBA" id="ARBA00023315"/>
    </source>
</evidence>
<evidence type="ECO:0000256" key="2">
    <source>
        <dbReference type="ARBA" id="ARBA00013266"/>
    </source>
</evidence>
<gene>
    <name evidence="7" type="ORF">JBF11_09680</name>
</gene>
<evidence type="ECO:0000256" key="1">
    <source>
        <dbReference type="ARBA" id="ARBA00007274"/>
    </source>
</evidence>
<dbReference type="InterPro" id="IPR001451">
    <property type="entry name" value="Hexapep"/>
</dbReference>
<dbReference type="InterPro" id="IPR011004">
    <property type="entry name" value="Trimer_LpxA-like_sf"/>
</dbReference>
<dbReference type="RefSeq" id="WP_417168621.1">
    <property type="nucleotide sequence ID" value="NZ_CP065938.1"/>
</dbReference>
<dbReference type="Proteomes" id="UP001058120">
    <property type="component" value="Chromosome"/>
</dbReference>
<dbReference type="SUPFAM" id="SSF51161">
    <property type="entry name" value="Trimeric LpxA-like enzymes"/>
    <property type="match status" value="1"/>
</dbReference>
<accession>A0ABY5Y287</accession>
<dbReference type="Gene3D" id="1.10.3130.10">
    <property type="entry name" value="serine acetyltransferase, domain 1"/>
    <property type="match status" value="1"/>
</dbReference>
<dbReference type="Gene3D" id="2.160.10.10">
    <property type="entry name" value="Hexapeptide repeat proteins"/>
    <property type="match status" value="1"/>
</dbReference>
<reference evidence="7" key="1">
    <citation type="submission" date="2020-12" db="EMBL/GenBank/DDBJ databases">
        <title>Taurinivorans muris gen. nov., sp. nov., fundamental and realized metabolic niche of a ubiquitous sulfidogenic bacterium in the murine intestine.</title>
        <authorList>
            <person name="Ye H."/>
            <person name="Hanson B.T."/>
            <person name="Loy A."/>
        </authorList>
    </citation>
    <scope>NUCLEOTIDE SEQUENCE</scope>
    <source>
        <strain evidence="7">LT0009</strain>
    </source>
</reference>
<dbReference type="EC" id="2.3.1.30" evidence="2"/>
<keyword evidence="5" id="KW-0012">Acyltransferase</keyword>
<organism evidence="7 8">
    <name type="scientific">Taurinivorans muris</name>
    <dbReference type="NCBI Taxonomy" id="2787751"/>
    <lineage>
        <taxon>Bacteria</taxon>
        <taxon>Pseudomonadati</taxon>
        <taxon>Thermodesulfobacteriota</taxon>
        <taxon>Desulfovibrionia</taxon>
        <taxon>Desulfovibrionales</taxon>
        <taxon>Desulfovibrionaceae</taxon>
        <taxon>Taurinivorans</taxon>
    </lineage>
</organism>
<comment type="similarity">
    <text evidence="1">Belongs to the transferase hexapeptide repeat family.</text>
</comment>
<dbReference type="InterPro" id="IPR045304">
    <property type="entry name" value="LbH_SAT"/>
</dbReference>
<keyword evidence="4" id="KW-0808">Transferase</keyword>
<evidence type="ECO:0000313" key="7">
    <source>
        <dbReference type="EMBL" id="UWX05694.1"/>
    </source>
</evidence>